<protein>
    <submittedName>
        <fullName evidence="3">Uncharacterized protein</fullName>
    </submittedName>
</protein>
<accession>A0ABW5HLA9</accession>
<evidence type="ECO:0000313" key="4">
    <source>
        <dbReference type="Proteomes" id="UP001597483"/>
    </source>
</evidence>
<proteinExistence type="predicted"/>
<dbReference type="Proteomes" id="UP001597483">
    <property type="component" value="Unassembled WGS sequence"/>
</dbReference>
<feature type="region of interest" description="Disordered" evidence="2">
    <location>
        <begin position="111"/>
        <end position="265"/>
    </location>
</feature>
<dbReference type="EMBL" id="JBHUKS010000035">
    <property type="protein sequence ID" value="MFD2473902.1"/>
    <property type="molecule type" value="Genomic_DNA"/>
</dbReference>
<feature type="coiled-coil region" evidence="1">
    <location>
        <begin position="16"/>
        <end position="43"/>
    </location>
</feature>
<dbReference type="RefSeq" id="WP_378312746.1">
    <property type="nucleotide sequence ID" value="NZ_JBHUKS010000035.1"/>
</dbReference>
<sequence length="265" mass="28829">MSQPTTADDSWKTPELREAEASLDRAVRKSQQLLKDLEKIKLRPLPKTDTPERIEAIKRAASRPDAPAQLRLIKRKVDAGELSWEDVAAGRAFADPEVRALADEKLSEAKDILEELEEGQTPEEILEARTGGAGNPLADNGRSTYQDTPDKPAGYSAEDPLASSARPRPPAPPEPEPSGYSNENPLAERTPPPAPPREEPPAPPAPPRHRAPEPEPEDDFADPLADRGDRKRPAPPSSPPPSSGRRARRQDSGDDDDYFGGSFLG</sequence>
<keyword evidence="4" id="KW-1185">Reference proteome</keyword>
<evidence type="ECO:0000256" key="1">
    <source>
        <dbReference type="SAM" id="Coils"/>
    </source>
</evidence>
<feature type="compositionally biased region" description="Pro residues" evidence="2">
    <location>
        <begin position="190"/>
        <end position="206"/>
    </location>
</feature>
<gene>
    <name evidence="3" type="ORF">ACFSVL_41320</name>
</gene>
<evidence type="ECO:0000256" key="2">
    <source>
        <dbReference type="SAM" id="MobiDB-lite"/>
    </source>
</evidence>
<comment type="caution">
    <text evidence="3">The sequence shown here is derived from an EMBL/GenBank/DDBJ whole genome shotgun (WGS) entry which is preliminary data.</text>
</comment>
<reference evidence="4" key="1">
    <citation type="journal article" date="2019" name="Int. J. Syst. Evol. Microbiol.">
        <title>The Global Catalogue of Microorganisms (GCM) 10K type strain sequencing project: providing services to taxonomists for standard genome sequencing and annotation.</title>
        <authorList>
            <consortium name="The Broad Institute Genomics Platform"/>
            <consortium name="The Broad Institute Genome Sequencing Center for Infectious Disease"/>
            <person name="Wu L."/>
            <person name="Ma J."/>
        </authorList>
    </citation>
    <scope>NUCLEOTIDE SEQUENCE [LARGE SCALE GENOMIC DNA]</scope>
    <source>
        <strain evidence="4">CGMCC 4.7641</strain>
    </source>
</reference>
<name>A0ABW5HLA9_9PSEU</name>
<keyword evidence="1" id="KW-0175">Coiled coil</keyword>
<organism evidence="3 4">
    <name type="scientific">Amycolatopsis silviterrae</name>
    <dbReference type="NCBI Taxonomy" id="1656914"/>
    <lineage>
        <taxon>Bacteria</taxon>
        <taxon>Bacillati</taxon>
        <taxon>Actinomycetota</taxon>
        <taxon>Actinomycetes</taxon>
        <taxon>Pseudonocardiales</taxon>
        <taxon>Pseudonocardiaceae</taxon>
        <taxon>Amycolatopsis</taxon>
    </lineage>
</organism>
<evidence type="ECO:0000313" key="3">
    <source>
        <dbReference type="EMBL" id="MFD2473902.1"/>
    </source>
</evidence>
<feature type="compositionally biased region" description="Pro residues" evidence="2">
    <location>
        <begin position="167"/>
        <end position="176"/>
    </location>
</feature>
<feature type="compositionally biased region" description="Acidic residues" evidence="2">
    <location>
        <begin position="114"/>
        <end position="125"/>
    </location>
</feature>